<evidence type="ECO:0000256" key="2">
    <source>
        <dbReference type="SAM" id="MobiDB-lite"/>
    </source>
</evidence>
<comment type="caution">
    <text evidence="3">The sequence shown here is derived from an EMBL/GenBank/DDBJ whole genome shotgun (WGS) entry which is preliminary data.</text>
</comment>
<name>A0ABX1JKP3_9PSEU</name>
<feature type="coiled-coil region" evidence="1">
    <location>
        <begin position="473"/>
        <end position="500"/>
    </location>
</feature>
<evidence type="ECO:0008006" key="5">
    <source>
        <dbReference type="Google" id="ProtNLM"/>
    </source>
</evidence>
<evidence type="ECO:0000256" key="1">
    <source>
        <dbReference type="SAM" id="Coils"/>
    </source>
</evidence>
<keyword evidence="4" id="KW-1185">Reference proteome</keyword>
<keyword evidence="1" id="KW-0175">Coiled coil</keyword>
<feature type="compositionally biased region" description="Basic and acidic residues" evidence="2">
    <location>
        <begin position="901"/>
        <end position="912"/>
    </location>
</feature>
<sequence>MTYHLAGLRLYSVGERSARFTDLVLDFTAPDGSSGSPADSVVWLRNGGGKSSLLSLFYALVLPNANDFLGRVAKRSLTDYVDTGDTAHTIAVWHPAATDTLDGAPEHVLVTGAVYEWADLRRPAEADRARDKLHCSYYAFYVVPGVLDADRVPLSDESGSPLRLNSFVAAVREAAASHPQAADLVVTSRQHEWTTALTNRGLDPELFRTQKQMNHVEGGVEDMFKFASAREFIDLLIDLTVAPEDAENVATRLSAIASLLQTKPAKTAEREFCLESVTGLTRLEVVHNEVIDAQEAHGDALREAAGLAAAFAATEAEANAQIESLGERAGEAERTRSSADQQQGIAYDLLYLYQLRAARFRVEAAERAENTAHETVHDAAETVIAWEAAGHLATKSKLEADLAANAREAAAERTRTAPQRREHDEHAARLRLRLLAIAAEHGEAAEQAGIDKGEAERAVQEHRAEAERFRGLVREADKAVAAAQAQLDGLDSDIEAAVRAGALPSAATDPREHDSNLGDKLRALETTLGAVRARRAARPAARRKLTARQAEVATEINKLDTERERVAAEHASLEDRARELSGNQRVLDLTEAGEDSPVDLWGESGTLTRRLTDEIVGVDVALVRHEAERMEDRRAAETQSRTGLLPTTLDADRVQSILLDHGISSETGWTHLLSVLPDSRLQELLEDPGLVRVGMGVVVATGDAEEAALTLMDADASTTALVGLYTAGDASVLARADATDEHRPTVTPVWTGLHRGLVDTAVADAAIRRIQLRIADHDRERSALIDDRDRDRRLLEDLTRFLADCPAGHLAGLERRLGDLDGTLAGLAKAAETVRQDLDDLDEAETLDAQQERDTSTGISDVGRMRALLATLIPKADGAEGWRQARKKATAESGLAAGSVLHHEAERDRSSEEVSAYATAVNRENAAAEERRSEAGRIRFLDPIPEGDDNEAVLLETLRANYDQADRAWEAQAAQSVLAERERSLNAQLADENVALRETDETVLQRATALLQTRHGQTPGDRTAALAAARRKESEARTALGRAEGETTNRRTDLATISSRRAEPPRRALPVEPVDAEQADALATEQEGFGQAAIERRGVAERKVEELKGQRARLEGRAGAFRLLADGLPEAAVATAAPFPGDEGAARTRKLEIAGRVEAAHERVTTKVGARTRAVGELRAIGSRFQTVATPAKDRLVHDPEEVVADQAGALIRQLRLRAEMIEGELADIAKDQAIVVNSLTHLVLGTLDTLRKAERYSRVNTQLGGWSGKQVLRIGFTAPASEADLRAYVDRVIERRIEARVKVEGLPLLKDAVHEVAGPAGFRVKVLKPTLDVVSTTEDITRLGKWSGGEKLTVCVALYCTIAALRAANSGRRDRSGGVLLLDNPIGRASHGSLVRLQRAVAAAHRVQLVYTTGVKDPDAVSRFPTVIRLENRPGRTRNRRYIVEEENGQAGTRTVGGVRVAHAESSEAVE</sequence>
<evidence type="ECO:0000313" key="4">
    <source>
        <dbReference type="Proteomes" id="UP000715441"/>
    </source>
</evidence>
<organism evidence="3 4">
    <name type="scientific">Amycolatopsis acididurans</name>
    <dbReference type="NCBI Taxonomy" id="2724524"/>
    <lineage>
        <taxon>Bacteria</taxon>
        <taxon>Bacillati</taxon>
        <taxon>Actinomycetota</taxon>
        <taxon>Actinomycetes</taxon>
        <taxon>Pseudonocardiales</taxon>
        <taxon>Pseudonocardiaceae</taxon>
        <taxon>Amycolatopsis</taxon>
    </lineage>
</organism>
<dbReference type="RefSeq" id="WP_168523489.1">
    <property type="nucleotide sequence ID" value="NZ_JAAXLS010000076.1"/>
</dbReference>
<feature type="region of interest" description="Disordered" evidence="2">
    <location>
        <begin position="1030"/>
        <end position="1050"/>
    </location>
</feature>
<evidence type="ECO:0000313" key="3">
    <source>
        <dbReference type="EMBL" id="NKQ59065.1"/>
    </source>
</evidence>
<dbReference type="EMBL" id="JAAXLS010000076">
    <property type="protein sequence ID" value="NKQ59065.1"/>
    <property type="molecule type" value="Genomic_DNA"/>
</dbReference>
<reference evidence="3 4" key="1">
    <citation type="submission" date="2020-04" db="EMBL/GenBank/DDBJ databases">
        <title>Novel species.</title>
        <authorList>
            <person name="Teo W.F.A."/>
            <person name="Lipun K."/>
            <person name="Srisuk N."/>
            <person name="Duangmal K."/>
        </authorList>
    </citation>
    <scope>NUCLEOTIDE SEQUENCE [LARGE SCALE GENOMIC DNA]</scope>
    <source>
        <strain evidence="3 4">K13G38</strain>
    </source>
</reference>
<feature type="region of interest" description="Disordered" evidence="2">
    <location>
        <begin position="893"/>
        <end position="914"/>
    </location>
</feature>
<proteinExistence type="predicted"/>
<gene>
    <name evidence="3" type="ORF">HFP15_40105</name>
</gene>
<feature type="coiled-coil region" evidence="1">
    <location>
        <begin position="556"/>
        <end position="583"/>
    </location>
</feature>
<dbReference type="Proteomes" id="UP000715441">
    <property type="component" value="Unassembled WGS sequence"/>
</dbReference>
<protein>
    <recommendedName>
        <fullName evidence="5">Chromosome segregation ATPase</fullName>
    </recommendedName>
</protein>
<accession>A0ABX1JKP3</accession>